<reference evidence="7" key="1">
    <citation type="journal article" date="2024" name="Algal Res.">
        <title>Biochemical, toxicological and genomic investigation of a high-biomass producing Limnothrix strain isolated from Italian shallow drinking water reservoir.</title>
        <authorList>
            <person name="Simonazzi M."/>
            <person name="Shishido T.K."/>
            <person name="Delbaje E."/>
            <person name="Wahlsten M."/>
            <person name="Fewer D.P."/>
            <person name="Sivonen K."/>
            <person name="Pezzolesi L."/>
            <person name="Pistocchi R."/>
        </authorList>
    </citation>
    <scope>NUCLEOTIDE SEQUENCE [LARGE SCALE GENOMIC DNA]</scope>
    <source>
        <strain evidence="7">LRLZ20PSL1</strain>
    </source>
</reference>
<evidence type="ECO:0000256" key="3">
    <source>
        <dbReference type="ARBA" id="ARBA00022679"/>
    </source>
</evidence>
<accession>A0ABW7CF75</accession>
<dbReference type="Proteomes" id="UP001604335">
    <property type="component" value="Unassembled WGS sequence"/>
</dbReference>
<evidence type="ECO:0000256" key="4">
    <source>
        <dbReference type="ARBA" id="ARBA00025707"/>
    </source>
</evidence>
<evidence type="ECO:0000256" key="2">
    <source>
        <dbReference type="ARBA" id="ARBA00022603"/>
    </source>
</evidence>
<dbReference type="EC" id="2.1.-.-" evidence="6"/>
<sequence>MKTFRAFLAKQLGLPSGWFGQLLLRLLNRKNAPMNDLVLSELQVQFGSRILEIGFGGGDLMGKLVKTGLPAQIVGVERSPDAFKVCQDRFQRLIQQGAIEIHLADAAALPFLDQSFTQICTVNTLYFWPDAPQVLIECHRVLAPGSALVIGYASKTYLEQQKLAQHGFAVYEVTEVEMMMRRAGFTRINTVSGNNSHQKFFCTSGLRDS</sequence>
<dbReference type="Pfam" id="PF08241">
    <property type="entry name" value="Methyltransf_11"/>
    <property type="match status" value="1"/>
</dbReference>
<dbReference type="InterPro" id="IPR029063">
    <property type="entry name" value="SAM-dependent_MTases_sf"/>
</dbReference>
<dbReference type="RefSeq" id="WP_393014471.1">
    <property type="nucleotide sequence ID" value="NZ_JAZAQF010000086.1"/>
</dbReference>
<evidence type="ECO:0000313" key="7">
    <source>
        <dbReference type="Proteomes" id="UP001604335"/>
    </source>
</evidence>
<dbReference type="EMBL" id="JAZAQF010000086">
    <property type="protein sequence ID" value="MFG3818874.1"/>
    <property type="molecule type" value="Genomic_DNA"/>
</dbReference>
<feature type="domain" description="Methyltransferase type 11" evidence="5">
    <location>
        <begin position="51"/>
        <end position="150"/>
    </location>
</feature>
<comment type="pathway">
    <text evidence="4">Phospholipid metabolism.</text>
</comment>
<name>A0ABW7CF75_9CYAN</name>
<evidence type="ECO:0000256" key="1">
    <source>
        <dbReference type="ARBA" id="ARBA00005189"/>
    </source>
</evidence>
<comment type="caution">
    <text evidence="6">The sequence shown here is derived from an EMBL/GenBank/DDBJ whole genome shotgun (WGS) entry which is preliminary data.</text>
</comment>
<evidence type="ECO:0000313" key="6">
    <source>
        <dbReference type="EMBL" id="MFG3818874.1"/>
    </source>
</evidence>
<keyword evidence="3 6" id="KW-0808">Transferase</keyword>
<gene>
    <name evidence="6" type="ORF">VPK24_14615</name>
</gene>
<dbReference type="CDD" id="cd02440">
    <property type="entry name" value="AdoMet_MTases"/>
    <property type="match status" value="1"/>
</dbReference>
<dbReference type="Gene3D" id="3.40.50.150">
    <property type="entry name" value="Vaccinia Virus protein VP39"/>
    <property type="match status" value="1"/>
</dbReference>
<dbReference type="GO" id="GO:0008168">
    <property type="term" value="F:methyltransferase activity"/>
    <property type="evidence" value="ECO:0007669"/>
    <property type="project" value="UniProtKB-KW"/>
</dbReference>
<dbReference type="GO" id="GO:0032259">
    <property type="term" value="P:methylation"/>
    <property type="evidence" value="ECO:0007669"/>
    <property type="project" value="UniProtKB-KW"/>
</dbReference>
<dbReference type="PANTHER" id="PTHR44307">
    <property type="entry name" value="PHOSPHOETHANOLAMINE METHYLTRANSFERASE"/>
    <property type="match status" value="1"/>
</dbReference>
<comment type="pathway">
    <text evidence="1">Lipid metabolism.</text>
</comment>
<proteinExistence type="predicted"/>
<evidence type="ECO:0000259" key="5">
    <source>
        <dbReference type="Pfam" id="PF08241"/>
    </source>
</evidence>
<dbReference type="PANTHER" id="PTHR44307:SF2">
    <property type="entry name" value="PHOSPHOETHANOLAMINE METHYLTRANSFERASE ISOFORM X1"/>
    <property type="match status" value="1"/>
</dbReference>
<keyword evidence="2 6" id="KW-0489">Methyltransferase</keyword>
<dbReference type="InterPro" id="IPR013216">
    <property type="entry name" value="Methyltransf_11"/>
</dbReference>
<organism evidence="6 7">
    <name type="scientific">Limnothrix redekei LRLZ20PSL1</name>
    <dbReference type="NCBI Taxonomy" id="3112953"/>
    <lineage>
        <taxon>Bacteria</taxon>
        <taxon>Bacillati</taxon>
        <taxon>Cyanobacteriota</taxon>
        <taxon>Cyanophyceae</taxon>
        <taxon>Pseudanabaenales</taxon>
        <taxon>Pseudanabaenaceae</taxon>
        <taxon>Limnothrix</taxon>
    </lineage>
</organism>
<protein>
    <submittedName>
        <fullName evidence="6">Class I SAM-dependent methyltransferase</fullName>
        <ecNumber evidence="6">2.1.-.-</ecNumber>
    </submittedName>
</protein>
<keyword evidence="7" id="KW-1185">Reference proteome</keyword>
<dbReference type="SUPFAM" id="SSF53335">
    <property type="entry name" value="S-adenosyl-L-methionine-dependent methyltransferases"/>
    <property type="match status" value="1"/>
</dbReference>